<keyword evidence="2" id="KW-1185">Reference proteome</keyword>
<dbReference type="AlphaFoldDB" id="A0A433ATW6"/>
<dbReference type="Proteomes" id="UP000268093">
    <property type="component" value="Unassembled WGS sequence"/>
</dbReference>
<protein>
    <submittedName>
        <fullName evidence="1">Uncharacterized protein</fullName>
    </submittedName>
</protein>
<comment type="caution">
    <text evidence="1">The sequence shown here is derived from an EMBL/GenBank/DDBJ whole genome shotgun (WGS) entry which is preliminary data.</text>
</comment>
<organism evidence="1 2">
    <name type="scientific">Jimgerdemannia flammicorona</name>
    <dbReference type="NCBI Taxonomy" id="994334"/>
    <lineage>
        <taxon>Eukaryota</taxon>
        <taxon>Fungi</taxon>
        <taxon>Fungi incertae sedis</taxon>
        <taxon>Mucoromycota</taxon>
        <taxon>Mucoromycotina</taxon>
        <taxon>Endogonomycetes</taxon>
        <taxon>Endogonales</taxon>
        <taxon>Endogonaceae</taxon>
        <taxon>Jimgerdemannia</taxon>
    </lineage>
</organism>
<gene>
    <name evidence="1" type="ORF">BC936DRAFT_140435</name>
</gene>
<dbReference type="EMBL" id="RBNI01017038">
    <property type="protein sequence ID" value="RUP06172.1"/>
    <property type="molecule type" value="Genomic_DNA"/>
</dbReference>
<sequence length="117" mass="12932">MFVIFTCVMRIYALSHPKSELVTFPFSPILAEIAAHLLAIVWRSAGLSLPSRHAHYQRALDEPDGSVSKTCHTFIVWGFASMKPNLLLLPSISGKHAQSSAFAFRVAIPVTGVNRRK</sequence>
<name>A0A433ATW6_9FUNG</name>
<evidence type="ECO:0000313" key="2">
    <source>
        <dbReference type="Proteomes" id="UP000268093"/>
    </source>
</evidence>
<reference evidence="1 2" key="1">
    <citation type="journal article" date="2018" name="New Phytol.">
        <title>Phylogenomics of Endogonaceae and evolution of mycorrhizas within Mucoromycota.</title>
        <authorList>
            <person name="Chang Y."/>
            <person name="Desiro A."/>
            <person name="Na H."/>
            <person name="Sandor L."/>
            <person name="Lipzen A."/>
            <person name="Clum A."/>
            <person name="Barry K."/>
            <person name="Grigoriev I.V."/>
            <person name="Martin F.M."/>
            <person name="Stajich J.E."/>
            <person name="Smith M.E."/>
            <person name="Bonito G."/>
            <person name="Spatafora J.W."/>
        </authorList>
    </citation>
    <scope>NUCLEOTIDE SEQUENCE [LARGE SCALE GENOMIC DNA]</scope>
    <source>
        <strain evidence="1 2">GMNB39</strain>
    </source>
</reference>
<proteinExistence type="predicted"/>
<accession>A0A433ATW6</accession>
<evidence type="ECO:0000313" key="1">
    <source>
        <dbReference type="EMBL" id="RUP06172.1"/>
    </source>
</evidence>